<keyword evidence="2" id="KW-1185">Reference proteome</keyword>
<name>A0ACC1XBC4_MELAZ</name>
<dbReference type="EMBL" id="CM051403">
    <property type="protein sequence ID" value="KAJ4708437.1"/>
    <property type="molecule type" value="Genomic_DNA"/>
</dbReference>
<protein>
    <submittedName>
        <fullName evidence="1">IST1-like protein</fullName>
    </submittedName>
</protein>
<evidence type="ECO:0000313" key="1">
    <source>
        <dbReference type="EMBL" id="KAJ4708437.1"/>
    </source>
</evidence>
<sequence length="675" mass="75516">MLDGLLGRGFASKCKSLIKLIKNRIDVIRRKRNATQKFLKKDIADLLANGLDINAYGRADGLLAELNVSYCYDLIEQCCDFVTKSVSVMQKVSSCPVDCREVVASLMFAAARFSDLPELRDLRQIFQERYGNSLEHFVNKEFVEKLSSKPATMDKKVQLMQDIASEYSINWDSQAFQQRMSKPSASVQDQPKSCSSFTVTNDKYKPINGKHNLPTEPKYDVSHKGRIESASDGYRLRNGKEGNVLNRNELIFQPRQVSSSNGLKPLDGREESILKMGDHGISRQGKQEVIGDKHEVWNGNEDAILKMVKGDSSTHGKRMEYIDSTVKPQGGRENAVPKRESKDSSPYGKPFIAPSYTGQHLKSDGKGLLDSDSCGGQHNTTNLRKVQEEEITKLKTYYNNALPPPYVKSKDRTVKSKDSKYGANLGSSHLRFDGNGVPKDPSVPEREAVGTPRVNSHDDEIDHHYKDDGAGNAIPKPRSVRRRHNKSASGHDNTGNGGDVEVVKRKSRSRRDDTRRGLQILFDDEQYQNDEEERKMDKLLMYYSTKPSTHEHGLLRRKSKSRHAHHGVSDAGEAPPTLCKDVSDEVSDTVPPPVRSISLPHGQTSSESKKVFARAASFQPDRSNEARHVHPKLPDYDDLAARFAALKGRNGSWLVLHQNKESAAARLSFEVAVTE</sequence>
<dbReference type="Proteomes" id="UP001164539">
    <property type="component" value="Chromosome 10"/>
</dbReference>
<evidence type="ECO:0000313" key="2">
    <source>
        <dbReference type="Proteomes" id="UP001164539"/>
    </source>
</evidence>
<gene>
    <name evidence="1" type="ORF">OWV82_018381</name>
</gene>
<proteinExistence type="predicted"/>
<accession>A0ACC1XBC4</accession>
<organism evidence="1 2">
    <name type="scientific">Melia azedarach</name>
    <name type="common">Chinaberry tree</name>
    <dbReference type="NCBI Taxonomy" id="155640"/>
    <lineage>
        <taxon>Eukaryota</taxon>
        <taxon>Viridiplantae</taxon>
        <taxon>Streptophyta</taxon>
        <taxon>Embryophyta</taxon>
        <taxon>Tracheophyta</taxon>
        <taxon>Spermatophyta</taxon>
        <taxon>Magnoliopsida</taxon>
        <taxon>eudicotyledons</taxon>
        <taxon>Gunneridae</taxon>
        <taxon>Pentapetalae</taxon>
        <taxon>rosids</taxon>
        <taxon>malvids</taxon>
        <taxon>Sapindales</taxon>
        <taxon>Meliaceae</taxon>
        <taxon>Melia</taxon>
    </lineage>
</organism>
<comment type="caution">
    <text evidence="1">The sequence shown here is derived from an EMBL/GenBank/DDBJ whole genome shotgun (WGS) entry which is preliminary data.</text>
</comment>
<reference evidence="1 2" key="1">
    <citation type="journal article" date="2023" name="Science">
        <title>Complex scaffold remodeling in plant triterpene biosynthesis.</title>
        <authorList>
            <person name="De La Pena R."/>
            <person name="Hodgson H."/>
            <person name="Liu J.C."/>
            <person name="Stephenson M.J."/>
            <person name="Martin A.C."/>
            <person name="Owen C."/>
            <person name="Harkess A."/>
            <person name="Leebens-Mack J."/>
            <person name="Jimenez L.E."/>
            <person name="Osbourn A."/>
            <person name="Sattely E.S."/>
        </authorList>
    </citation>
    <scope>NUCLEOTIDE SEQUENCE [LARGE SCALE GENOMIC DNA]</scope>
    <source>
        <strain evidence="2">cv. JPN11</strain>
        <tissue evidence="1">Leaf</tissue>
    </source>
</reference>